<sequence>MNSSQCFNKMNETYTDILISSEPILYRYMKLCLFAILEVPSVLISIYILYITFSYRKFRSRLRNHSIIGLILLSLIETTTELPIALQYLHLGYVKPNNSSFCLFWIWYNFSLQTTNLSLMTWTSIERHIFIFHSKWFQTSYGKWIYHYIPLIISTIYIPIFYFICVILYQCDNNFDYSLFLCGSICYNNVTWLSSFDWMTNMLIPSLLIPIINISLLVRVTVQIKKVKRILKWRTARKMTIQSLIISTLYLLFWTPLALVSLIRIYFIPTFIDDITFYYLNYTPYLVQLLMPFVCIICLTEVWPKKNRINVM</sequence>
<feature type="transmembrane region" description="Helical" evidence="5">
    <location>
        <begin position="106"/>
        <end position="125"/>
    </location>
</feature>
<evidence type="ECO:0000256" key="3">
    <source>
        <dbReference type="ARBA" id="ARBA00022989"/>
    </source>
</evidence>
<dbReference type="AlphaFoldDB" id="A0A813WRR0"/>
<name>A0A813WRR0_9BILA</name>
<evidence type="ECO:0000313" key="9">
    <source>
        <dbReference type="Proteomes" id="UP000663832"/>
    </source>
</evidence>
<evidence type="ECO:0000256" key="4">
    <source>
        <dbReference type="ARBA" id="ARBA00023136"/>
    </source>
</evidence>
<feature type="transmembrane region" description="Helical" evidence="5">
    <location>
        <begin position="202"/>
        <end position="222"/>
    </location>
</feature>
<evidence type="ECO:0000256" key="1">
    <source>
        <dbReference type="ARBA" id="ARBA00004370"/>
    </source>
</evidence>
<dbReference type="PROSITE" id="PS50262">
    <property type="entry name" value="G_PROTEIN_RECEP_F1_2"/>
    <property type="match status" value="1"/>
</dbReference>
<evidence type="ECO:0000313" key="10">
    <source>
        <dbReference type="Proteomes" id="UP000663877"/>
    </source>
</evidence>
<reference evidence="7" key="1">
    <citation type="submission" date="2021-02" db="EMBL/GenBank/DDBJ databases">
        <authorList>
            <person name="Nowell W R."/>
        </authorList>
    </citation>
    <scope>NUCLEOTIDE SEQUENCE</scope>
</reference>
<feature type="transmembrane region" description="Helical" evidence="5">
    <location>
        <begin position="285"/>
        <end position="303"/>
    </location>
</feature>
<feature type="transmembrane region" description="Helical" evidence="5">
    <location>
        <begin position="28"/>
        <end position="55"/>
    </location>
</feature>
<dbReference type="InterPro" id="IPR000276">
    <property type="entry name" value="GPCR_Rhodpsn"/>
</dbReference>
<protein>
    <recommendedName>
        <fullName evidence="6">G-protein coupled receptors family 1 profile domain-containing protein</fullName>
    </recommendedName>
</protein>
<feature type="domain" description="G-protein coupled receptors family 1 profile" evidence="6">
    <location>
        <begin position="44"/>
        <end position="295"/>
    </location>
</feature>
<evidence type="ECO:0000256" key="2">
    <source>
        <dbReference type="ARBA" id="ARBA00022692"/>
    </source>
</evidence>
<feature type="transmembrane region" description="Helical" evidence="5">
    <location>
        <begin position="243"/>
        <end position="265"/>
    </location>
</feature>
<organism evidence="7 10">
    <name type="scientific">Adineta steineri</name>
    <dbReference type="NCBI Taxonomy" id="433720"/>
    <lineage>
        <taxon>Eukaryota</taxon>
        <taxon>Metazoa</taxon>
        <taxon>Spiralia</taxon>
        <taxon>Gnathifera</taxon>
        <taxon>Rotifera</taxon>
        <taxon>Eurotatoria</taxon>
        <taxon>Bdelloidea</taxon>
        <taxon>Adinetida</taxon>
        <taxon>Adinetidae</taxon>
        <taxon>Adineta</taxon>
    </lineage>
</organism>
<dbReference type="OrthoDB" id="10303167at2759"/>
<dbReference type="PROSITE" id="PS00237">
    <property type="entry name" value="G_PROTEIN_RECEP_F1_1"/>
    <property type="match status" value="1"/>
</dbReference>
<gene>
    <name evidence="7" type="ORF">BJG266_LOCUS8126</name>
    <name evidence="8" type="ORF">QVE165_LOCUS27178</name>
</gene>
<dbReference type="SUPFAM" id="SSF81321">
    <property type="entry name" value="Family A G protein-coupled receptor-like"/>
    <property type="match status" value="1"/>
</dbReference>
<keyword evidence="2 5" id="KW-0812">Transmembrane</keyword>
<evidence type="ECO:0000256" key="5">
    <source>
        <dbReference type="SAM" id="Phobius"/>
    </source>
</evidence>
<dbReference type="Gene3D" id="1.20.1070.10">
    <property type="entry name" value="Rhodopsin 7-helix transmembrane proteins"/>
    <property type="match status" value="1"/>
</dbReference>
<evidence type="ECO:0000313" key="7">
    <source>
        <dbReference type="EMBL" id="CAF0856253.1"/>
    </source>
</evidence>
<feature type="transmembrane region" description="Helical" evidence="5">
    <location>
        <begin position="67"/>
        <end position="86"/>
    </location>
</feature>
<dbReference type="InterPro" id="IPR017452">
    <property type="entry name" value="GPCR_Rhodpsn_7TM"/>
</dbReference>
<keyword evidence="9" id="KW-1185">Reference proteome</keyword>
<dbReference type="Proteomes" id="UP000663832">
    <property type="component" value="Unassembled WGS sequence"/>
</dbReference>
<comment type="subcellular location">
    <subcellularLocation>
        <location evidence="1">Membrane</location>
    </subcellularLocation>
</comment>
<proteinExistence type="predicted"/>
<dbReference type="Proteomes" id="UP000663877">
    <property type="component" value="Unassembled WGS sequence"/>
</dbReference>
<dbReference type="GO" id="GO:0016020">
    <property type="term" value="C:membrane"/>
    <property type="evidence" value="ECO:0007669"/>
    <property type="project" value="UniProtKB-SubCell"/>
</dbReference>
<keyword evidence="3 5" id="KW-1133">Transmembrane helix</keyword>
<dbReference type="EMBL" id="CAJNOM010000205">
    <property type="protein sequence ID" value="CAF1226183.1"/>
    <property type="molecule type" value="Genomic_DNA"/>
</dbReference>
<feature type="transmembrane region" description="Helical" evidence="5">
    <location>
        <begin position="145"/>
        <end position="169"/>
    </location>
</feature>
<accession>A0A813WRR0</accession>
<keyword evidence="4 5" id="KW-0472">Membrane</keyword>
<evidence type="ECO:0000313" key="8">
    <source>
        <dbReference type="EMBL" id="CAF1226183.1"/>
    </source>
</evidence>
<dbReference type="GO" id="GO:0004930">
    <property type="term" value="F:G protein-coupled receptor activity"/>
    <property type="evidence" value="ECO:0007669"/>
    <property type="project" value="InterPro"/>
</dbReference>
<evidence type="ECO:0000259" key="6">
    <source>
        <dbReference type="PROSITE" id="PS50262"/>
    </source>
</evidence>
<dbReference type="EMBL" id="CAJNOI010000025">
    <property type="protein sequence ID" value="CAF0856253.1"/>
    <property type="molecule type" value="Genomic_DNA"/>
</dbReference>
<comment type="caution">
    <text evidence="7">The sequence shown here is derived from an EMBL/GenBank/DDBJ whole genome shotgun (WGS) entry which is preliminary data.</text>
</comment>